<sequence length="162" mass="17927">MTAPMVQLAFALQSYEDPLSAAMAHTTEYDPLILHANSDHKISFLCVLPDDAHEGDIISLSATHLAARNARYFVTYTLKQADLEQGTIILAFDKVTCSDDYVLQMMLHGLHATLKDSAQFDVSVNAFKCGYVSDDPTPLALTKSLSFRQYLSSFSSSFLSFF</sequence>
<organism evidence="1 2">
    <name type="scientific">Pseudoalteromonas porphyrae</name>
    <dbReference type="NCBI Taxonomy" id="187330"/>
    <lineage>
        <taxon>Bacteria</taxon>
        <taxon>Pseudomonadati</taxon>
        <taxon>Pseudomonadota</taxon>
        <taxon>Gammaproteobacteria</taxon>
        <taxon>Alteromonadales</taxon>
        <taxon>Pseudoalteromonadaceae</taxon>
        <taxon>Pseudoalteromonas</taxon>
    </lineage>
</organism>
<accession>A0A0N1EQ38</accession>
<proteinExistence type="predicted"/>
<dbReference type="RefSeq" id="WP_054452354.1">
    <property type="nucleotide sequence ID" value="NZ_LHPH01000001.1"/>
</dbReference>
<protein>
    <submittedName>
        <fullName evidence="1">Uncharacterized protein</fullName>
    </submittedName>
</protein>
<name>A0A0N1EQ38_9GAMM</name>
<reference evidence="1 2" key="1">
    <citation type="submission" date="2015-08" db="EMBL/GenBank/DDBJ databases">
        <title>Draft Genome Sequence of Pseudoalteromonas porphyrae UCD-SED14.</title>
        <authorList>
            <person name="Coil D.A."/>
            <person name="Jospin G."/>
            <person name="Lee R.D."/>
            <person name="Eisen J.A."/>
        </authorList>
    </citation>
    <scope>NUCLEOTIDE SEQUENCE [LARGE SCALE GENOMIC DNA]</scope>
    <source>
        <strain evidence="1 2">UCD-SED14</strain>
    </source>
</reference>
<evidence type="ECO:0000313" key="2">
    <source>
        <dbReference type="Proteomes" id="UP000037848"/>
    </source>
</evidence>
<dbReference type="EMBL" id="LHPH01000001">
    <property type="protein sequence ID" value="KPH65484.1"/>
    <property type="molecule type" value="Genomic_DNA"/>
</dbReference>
<keyword evidence="2" id="KW-1185">Reference proteome</keyword>
<gene>
    <name evidence="1" type="ORF">ADS77_00695</name>
</gene>
<dbReference type="Proteomes" id="UP000037848">
    <property type="component" value="Unassembled WGS sequence"/>
</dbReference>
<evidence type="ECO:0000313" key="1">
    <source>
        <dbReference type="EMBL" id="KPH65484.1"/>
    </source>
</evidence>
<dbReference type="OrthoDB" id="6309229at2"/>
<comment type="caution">
    <text evidence="1">The sequence shown here is derived from an EMBL/GenBank/DDBJ whole genome shotgun (WGS) entry which is preliminary data.</text>
</comment>
<dbReference type="AlphaFoldDB" id="A0A0N1EQ38"/>
<dbReference type="PATRIC" id="fig|187330.3.peg.145"/>